<dbReference type="CDD" id="cd06873">
    <property type="entry name" value="PX_SNX13"/>
    <property type="match status" value="1"/>
</dbReference>
<proteinExistence type="inferred from homology"/>
<dbReference type="InterPro" id="IPR036871">
    <property type="entry name" value="PX_dom_sf"/>
</dbReference>
<sequence length="944" mass="109435">MKGFWLSLLLILTLTTFGTTYCICTVTTLLLFLIGGILALYYLCEETFNAYLHDMEGSRSGVRENIYHQLKYIISHKKKETPSLSSNDWRLTGSMEVDEQLEAILAFLIRDYFHSWYDKLSNDQELSHEVQLSFHKVIVALTNRARELDWLPYLTTELVDDCATHIRLYRQAKHMKLEKESSSLEDLFFDLELKLEKNAQCRDQICMDCKQERYYLQHVAEVILYLVVPSEEFHCLVLRYLLRDILVNTILVPIINLLSDPDYINLTILWLCDDIQIPSDIFLSAVQISDSIPELQATNDLLMKEIATLVNISEKINAELDIYGSKGIKRILENNKISQDAMVKLPLQYILENNIALSYFIDYLCSIKYQGYLFFYFNIEGWKVSVDQYLNDKKKKDEKRYESFIRESAESIFQQYLGDLSCDIRSDPNSNKLTFIHPDTRRQLGLRIAQETISQHWFDEVQKGLFDILESEFLTRFKADSSYSKMLAELEIFKEDEFVATETESTSLDYLDLCKEPDTPDGPSIYSCPGSPTVPPHFDNDFKLNAEIIETGLVNEKGKSFGIYALAVTKEFASGEKESWHVYRRYSDFYDLHQRIRDKFSDLGKLTFPAKKTFHNMDRSVLEFRMKMLNEYLEVLLHNGILTSRPGLRSILLNFVEPGEYDKSFNGQVTKTLENLMRNSMRSVGNVVRTMPDNLLNTVDEVMDNITKVFINEDNPQTGFENIEKLGTIDIESEDNVPLRIMLRLMNEVFELRSRSQWLRRQLVQILRSVFGDIFNRKILETVEYVTGAQNVASMLLYLSSLQVFGDIFNRKILETVEYVTGAQNVASMLLSFRHSFWPHGLKNETFVVRDEAIRERTKLGARAAILSSLSDEFKHIVGSETSRRGLLLVFSMFQNPILNKRLVFVVFEGILSNLFPKQIQIIRNFHKTSPRVGSKSETNSNGR</sequence>
<evidence type="ECO:0000259" key="3">
    <source>
        <dbReference type="PROSITE" id="PS50195"/>
    </source>
</evidence>
<dbReference type="SMART" id="SM00313">
    <property type="entry name" value="PXA"/>
    <property type="match status" value="1"/>
</dbReference>
<evidence type="ECO:0000256" key="1">
    <source>
        <dbReference type="ARBA" id="ARBA00010883"/>
    </source>
</evidence>
<organism evidence="5 6">
    <name type="scientific">Diaphorina citri</name>
    <name type="common">Asian citrus psyllid</name>
    <dbReference type="NCBI Taxonomy" id="121845"/>
    <lineage>
        <taxon>Eukaryota</taxon>
        <taxon>Metazoa</taxon>
        <taxon>Ecdysozoa</taxon>
        <taxon>Arthropoda</taxon>
        <taxon>Hexapoda</taxon>
        <taxon>Insecta</taxon>
        <taxon>Pterygota</taxon>
        <taxon>Neoptera</taxon>
        <taxon>Paraneoptera</taxon>
        <taxon>Hemiptera</taxon>
        <taxon>Sternorrhyncha</taxon>
        <taxon>Psylloidea</taxon>
        <taxon>Psyllidae</taxon>
        <taxon>Diaphorininae</taxon>
        <taxon>Diaphorina</taxon>
    </lineage>
</organism>
<dbReference type="GO" id="GO:0005769">
    <property type="term" value="C:early endosome"/>
    <property type="evidence" value="ECO:0007669"/>
    <property type="project" value="TreeGrafter"/>
</dbReference>
<keyword evidence="5" id="KW-1185">Reference proteome</keyword>
<dbReference type="SUPFAM" id="SSF48097">
    <property type="entry name" value="Regulator of G-protein signaling, RGS"/>
    <property type="match status" value="1"/>
</dbReference>
<dbReference type="GeneID" id="103509531"/>
<dbReference type="InterPro" id="IPR016137">
    <property type="entry name" value="RGS"/>
</dbReference>
<feature type="domain" description="PX" evidence="3">
    <location>
        <begin position="542"/>
        <end position="659"/>
    </location>
</feature>
<dbReference type="Pfam" id="PF02194">
    <property type="entry name" value="PXA"/>
    <property type="match status" value="1"/>
</dbReference>
<protein>
    <submittedName>
        <fullName evidence="6">Sorting nexin-13</fullName>
    </submittedName>
</protein>
<dbReference type="PROSITE" id="PS51207">
    <property type="entry name" value="PXA"/>
    <property type="match status" value="1"/>
</dbReference>
<comment type="similarity">
    <text evidence="1">Belongs to the sorting nexin family.</text>
</comment>
<dbReference type="PaxDb" id="121845-A0A3Q0ITN6"/>
<dbReference type="PROSITE" id="PS50132">
    <property type="entry name" value="RGS"/>
    <property type="match status" value="1"/>
</dbReference>
<dbReference type="InterPro" id="IPR036305">
    <property type="entry name" value="RGS_sf"/>
</dbReference>
<dbReference type="CTD" id="31704"/>
<dbReference type="SUPFAM" id="SSF64268">
    <property type="entry name" value="PX domain"/>
    <property type="match status" value="1"/>
</dbReference>
<dbReference type="InterPro" id="IPR037437">
    <property type="entry name" value="SNX13_PX"/>
</dbReference>
<dbReference type="PANTHER" id="PTHR22775">
    <property type="entry name" value="SORTING NEXIN"/>
    <property type="match status" value="1"/>
</dbReference>
<evidence type="ECO:0000313" key="6">
    <source>
        <dbReference type="RefSeq" id="XP_026679631.1"/>
    </source>
</evidence>
<dbReference type="RefSeq" id="XP_026679631.1">
    <property type="nucleotide sequence ID" value="XM_026823830.1"/>
</dbReference>
<dbReference type="SMART" id="SM00315">
    <property type="entry name" value="RGS"/>
    <property type="match status" value="1"/>
</dbReference>
<dbReference type="InterPro" id="IPR003114">
    <property type="entry name" value="Phox_assoc"/>
</dbReference>
<dbReference type="KEGG" id="dci:103509531"/>
<evidence type="ECO:0000313" key="5">
    <source>
        <dbReference type="Proteomes" id="UP000079169"/>
    </source>
</evidence>
<dbReference type="Pfam" id="PF08628">
    <property type="entry name" value="Nexin_C"/>
    <property type="match status" value="2"/>
</dbReference>
<evidence type="ECO:0000259" key="4">
    <source>
        <dbReference type="PROSITE" id="PS51207"/>
    </source>
</evidence>
<dbReference type="PROSITE" id="PS50195">
    <property type="entry name" value="PX"/>
    <property type="match status" value="1"/>
</dbReference>
<dbReference type="STRING" id="121845.A0A3Q0ITN6"/>
<dbReference type="Gene3D" id="3.30.1520.10">
    <property type="entry name" value="Phox-like domain"/>
    <property type="match status" value="1"/>
</dbReference>
<reference evidence="6" key="1">
    <citation type="submission" date="2025-08" db="UniProtKB">
        <authorList>
            <consortium name="RefSeq"/>
        </authorList>
    </citation>
    <scope>IDENTIFICATION</scope>
</reference>
<dbReference type="PANTHER" id="PTHR22775:SF3">
    <property type="entry name" value="SORTING NEXIN-13"/>
    <property type="match status" value="1"/>
</dbReference>
<dbReference type="SMART" id="SM00312">
    <property type="entry name" value="PX"/>
    <property type="match status" value="1"/>
</dbReference>
<feature type="domain" description="RGS" evidence="2">
    <location>
        <begin position="346"/>
        <end position="487"/>
    </location>
</feature>
<gene>
    <name evidence="6" type="primary">LOC103509531</name>
</gene>
<dbReference type="AlphaFoldDB" id="A0A3Q0ITN6"/>
<dbReference type="Proteomes" id="UP000079169">
    <property type="component" value="Unplaced"/>
</dbReference>
<dbReference type="Gene3D" id="1.10.167.10">
    <property type="entry name" value="Regulator of G-protein Signalling 4, domain 2"/>
    <property type="match status" value="1"/>
</dbReference>
<evidence type="ECO:0000259" key="2">
    <source>
        <dbReference type="PROSITE" id="PS50132"/>
    </source>
</evidence>
<feature type="domain" description="PXA" evidence="4">
    <location>
        <begin position="94"/>
        <end position="276"/>
    </location>
</feature>
<dbReference type="InterPro" id="IPR013937">
    <property type="entry name" value="Sorting_nexin_C"/>
</dbReference>
<dbReference type="InterPro" id="IPR001683">
    <property type="entry name" value="PX_dom"/>
</dbReference>
<dbReference type="InterPro" id="IPR044926">
    <property type="entry name" value="RGS_subdomain_2"/>
</dbReference>
<dbReference type="Pfam" id="PF00787">
    <property type="entry name" value="PX"/>
    <property type="match status" value="1"/>
</dbReference>
<dbReference type="Pfam" id="PF00615">
    <property type="entry name" value="RGS"/>
    <property type="match status" value="1"/>
</dbReference>
<name>A0A3Q0ITN6_DIACI</name>
<accession>A0A3Q0ITN6</accession>
<dbReference type="GO" id="GO:0035091">
    <property type="term" value="F:phosphatidylinositol binding"/>
    <property type="evidence" value="ECO:0007669"/>
    <property type="project" value="InterPro"/>
</dbReference>